<dbReference type="AlphaFoldDB" id="A0A2G4YPQ3"/>
<comment type="caution">
    <text evidence="1">The sequence shown here is derived from an EMBL/GenBank/DDBJ whole genome shotgun (WGS) entry which is preliminary data.</text>
</comment>
<dbReference type="Proteomes" id="UP000229730">
    <property type="component" value="Unassembled WGS sequence"/>
</dbReference>
<dbReference type="EMBL" id="PDEM01000025">
    <property type="protein sequence ID" value="PHZ84267.1"/>
    <property type="molecule type" value="Genomic_DNA"/>
</dbReference>
<organism evidence="1 2">
    <name type="scientific">Paremcibacter congregatus</name>
    <dbReference type="NCBI Taxonomy" id="2043170"/>
    <lineage>
        <taxon>Bacteria</taxon>
        <taxon>Pseudomonadati</taxon>
        <taxon>Pseudomonadota</taxon>
        <taxon>Alphaproteobacteria</taxon>
        <taxon>Emcibacterales</taxon>
        <taxon>Emcibacteraceae</taxon>
        <taxon>Paremcibacter</taxon>
    </lineage>
</organism>
<keyword evidence="2" id="KW-1185">Reference proteome</keyword>
<name>A0A2G4YPQ3_9PROT</name>
<evidence type="ECO:0000313" key="2">
    <source>
        <dbReference type="Proteomes" id="UP000229730"/>
    </source>
</evidence>
<dbReference type="InParanoid" id="A0A2G4YPQ3"/>
<sequence>MFPGIVNQITIPKIKMFHITMQKGPKMKIIDTLKITFFTLILTLIGFSAYAQEDVAKAHIKNNVAKWIGNATLITGINAQNIRNTALNQNEIDAQDKVWRAEVKNGGGSMTAAVLSNDVSTFLKNIRDESGGLYTEIFAMDNKGLNVGQSDLTSDFWQGDEAKWQKTFKVGPGAIYVSEVEFDESSQSYQIQVSVTISDPATGAAIGALTIGMNAEML</sequence>
<reference evidence="1 2" key="1">
    <citation type="submission" date="2017-10" db="EMBL/GenBank/DDBJ databases">
        <title>Frigbacter circumglobatus gen. nov. sp. nov., isolated from sediment cultured in situ.</title>
        <authorList>
            <person name="Zhao Z."/>
        </authorList>
    </citation>
    <scope>NUCLEOTIDE SEQUENCE [LARGE SCALE GENOMIC DNA]</scope>
    <source>
        <strain evidence="1 2">ZYL</strain>
    </source>
</reference>
<gene>
    <name evidence="1" type="ORF">CRD36_13845</name>
</gene>
<accession>A0A2G4YPQ3</accession>
<protein>
    <submittedName>
        <fullName evidence="1">Uncharacterized protein</fullName>
    </submittedName>
</protein>
<evidence type="ECO:0000313" key="1">
    <source>
        <dbReference type="EMBL" id="PHZ84267.1"/>
    </source>
</evidence>
<proteinExistence type="predicted"/>